<dbReference type="Proteomes" id="UP000322634">
    <property type="component" value="Unassembled WGS sequence"/>
</dbReference>
<dbReference type="EMBL" id="VSFF01000005">
    <property type="protein sequence ID" value="TYC15011.1"/>
    <property type="molecule type" value="Genomic_DNA"/>
</dbReference>
<evidence type="ECO:0008006" key="3">
    <source>
        <dbReference type="Google" id="ProtNLM"/>
    </source>
</evidence>
<comment type="caution">
    <text evidence="1">The sequence shown here is derived from an EMBL/GenBank/DDBJ whole genome shotgun (WGS) entry which is preliminary data.</text>
</comment>
<dbReference type="RefSeq" id="WP_148350097.1">
    <property type="nucleotide sequence ID" value="NZ_JBHSBF010000027.1"/>
</dbReference>
<accession>A0A5D0U8W6</accession>
<sequence>MTIGELGPADRLCVAILHRAGHLASTVMPNEETGLSYVRVLNRGTLTFLVTWNGTRYQWCKPDGDRWEDLPADHYEAAARLVELTATDADRADRS</sequence>
<name>A0A5D0U8W6_9ACTN</name>
<evidence type="ECO:0000313" key="2">
    <source>
        <dbReference type="Proteomes" id="UP000322634"/>
    </source>
</evidence>
<keyword evidence="2" id="KW-1185">Reference proteome</keyword>
<protein>
    <recommendedName>
        <fullName evidence="3">DUF3024 domain-containing protein</fullName>
    </recommendedName>
</protein>
<gene>
    <name evidence="1" type="ORF">FXF65_12845</name>
</gene>
<evidence type="ECO:0000313" key="1">
    <source>
        <dbReference type="EMBL" id="TYC15011.1"/>
    </source>
</evidence>
<dbReference type="AlphaFoldDB" id="A0A5D0U8W6"/>
<reference evidence="1 2" key="1">
    <citation type="submission" date="2019-08" db="EMBL/GenBank/DDBJ databases">
        <title>Actinomadura sp. nov. CYP1-5 isolated from mountain soil.</title>
        <authorList>
            <person name="Songsumanus A."/>
            <person name="Kuncharoen N."/>
            <person name="Kudo T."/>
            <person name="Yuki M."/>
            <person name="Igarashi Y."/>
            <person name="Tanasupawat S."/>
        </authorList>
    </citation>
    <scope>NUCLEOTIDE SEQUENCE [LARGE SCALE GENOMIC DNA]</scope>
    <source>
        <strain evidence="1 2">GKU157</strain>
    </source>
</reference>
<organism evidence="1 2">
    <name type="scientific">Actinomadura syzygii</name>
    <dbReference type="NCBI Taxonomy" id="1427538"/>
    <lineage>
        <taxon>Bacteria</taxon>
        <taxon>Bacillati</taxon>
        <taxon>Actinomycetota</taxon>
        <taxon>Actinomycetes</taxon>
        <taxon>Streptosporangiales</taxon>
        <taxon>Thermomonosporaceae</taxon>
        <taxon>Actinomadura</taxon>
    </lineage>
</organism>
<proteinExistence type="predicted"/>